<dbReference type="Pfam" id="PF00580">
    <property type="entry name" value="UvrD-helicase"/>
    <property type="match status" value="1"/>
</dbReference>
<evidence type="ECO:0000313" key="7">
    <source>
        <dbReference type="EMBL" id="OWY31780.1"/>
    </source>
</evidence>
<name>A0A225SLI8_9BURK</name>
<dbReference type="Gene3D" id="3.40.50.300">
    <property type="entry name" value="P-loop containing nucleotide triphosphate hydrolases"/>
    <property type="match status" value="1"/>
</dbReference>
<dbReference type="GO" id="GO:0016787">
    <property type="term" value="F:hydrolase activity"/>
    <property type="evidence" value="ECO:0007669"/>
    <property type="project" value="UniProtKB-UniRule"/>
</dbReference>
<dbReference type="EMBL" id="NJGV01000042">
    <property type="protein sequence ID" value="OWY31780.1"/>
    <property type="molecule type" value="Genomic_DNA"/>
</dbReference>
<evidence type="ECO:0000256" key="1">
    <source>
        <dbReference type="ARBA" id="ARBA00022741"/>
    </source>
</evidence>
<dbReference type="InterPro" id="IPR000212">
    <property type="entry name" value="DNA_helicase_UvrD/REP"/>
</dbReference>
<dbReference type="InterPro" id="IPR027417">
    <property type="entry name" value="P-loop_NTPase"/>
</dbReference>
<keyword evidence="3 5" id="KW-0347">Helicase</keyword>
<dbReference type="GO" id="GO:0005524">
    <property type="term" value="F:ATP binding"/>
    <property type="evidence" value="ECO:0007669"/>
    <property type="project" value="UniProtKB-UniRule"/>
</dbReference>
<feature type="domain" description="UvrD-like helicase ATP-binding" evidence="6">
    <location>
        <begin position="1"/>
        <end position="247"/>
    </location>
</feature>
<dbReference type="GO" id="GO:0003678">
    <property type="term" value="F:DNA helicase activity"/>
    <property type="evidence" value="ECO:0007669"/>
    <property type="project" value="InterPro"/>
</dbReference>
<sequence length="511" mass="56458">MEQERKREEFLACQGHALVIGGPGSGKTTIALQKALIRINQGLLPGQSVLFVSFSRAAVGRIIEASKLHIKAGQERMLDIQTFHSFFWKVLSSHAYLLGSPKPLRIMLPQEEQIHFGKIKKKDRNIKNPEWGKWLQERERLFREEGLIAFDLFADNALALVQRSNHIKRLIAQKHPLIIIDEAQDTNEKAWLFIEQLAPHAQLVCLADLEQQIFDHLEGIGPERIDAIKKSLTPLELDLAGQNHRSPNTEIALFGHDILHGVVKGGVYKGVSAFPYNPRPPAFNLTKTLRMALGALHRQIKKETGKWGRSVAILTSSGNAAAKVSAALLASEKAVKHKLLFDENEALLSAKICAFLLEPKSEDTKHADLATTIELVRDVKRAAGVAAADQMQKWADKVKAGKIPTAGFVKALESIIQSLIANPFCGNPGKDWIEIKKLLRGTGNADLQSVAKYLDYVVGFNRGKLISSGLTTVWERDGAYTSAREVLDSALTQDQILSGIDDPNGLQVMTI</sequence>
<keyword evidence="4 5" id="KW-0067">ATP-binding</keyword>
<reference evidence="7 8" key="1">
    <citation type="journal article" date="2010" name="Int. J. Syst. Evol. Microbiol.">
        <title>Reclassification of Herbaspirillum putei as a later heterotypic synonym of Herbaspirillum huttiense, with the description of H. huttiense subsp. huttiense subsp. nov. and H. huttiense subsp. putei subsp. nov., comb. nov., and description of Herbaspirillum aquaticum sp. nov.</title>
        <authorList>
            <person name="Dobritsa A.P."/>
            <person name="Reddy M.C."/>
            <person name="Samadpour M."/>
        </authorList>
    </citation>
    <scope>NUCLEOTIDE SEQUENCE [LARGE SCALE GENOMIC DNA]</scope>
    <source>
        <strain evidence="7 8">IEH 4430</strain>
    </source>
</reference>
<comment type="caution">
    <text evidence="7">The sequence shown here is derived from an EMBL/GenBank/DDBJ whole genome shotgun (WGS) entry which is preliminary data.</text>
</comment>
<gene>
    <name evidence="7" type="ORF">CEJ45_24250</name>
</gene>
<keyword evidence="1 5" id="KW-0547">Nucleotide-binding</keyword>
<dbReference type="PROSITE" id="PS51198">
    <property type="entry name" value="UVRD_HELICASE_ATP_BIND"/>
    <property type="match status" value="1"/>
</dbReference>
<dbReference type="InterPro" id="IPR014016">
    <property type="entry name" value="UvrD-like_ATP-bd"/>
</dbReference>
<feature type="binding site" evidence="5">
    <location>
        <begin position="21"/>
        <end position="28"/>
    </location>
    <ligand>
        <name>ATP</name>
        <dbReference type="ChEBI" id="CHEBI:30616"/>
    </ligand>
</feature>
<dbReference type="RefSeq" id="WP_088757537.1">
    <property type="nucleotide sequence ID" value="NZ_NJGV01000042.1"/>
</dbReference>
<evidence type="ECO:0000313" key="8">
    <source>
        <dbReference type="Proteomes" id="UP000214747"/>
    </source>
</evidence>
<evidence type="ECO:0000256" key="3">
    <source>
        <dbReference type="ARBA" id="ARBA00022806"/>
    </source>
</evidence>
<evidence type="ECO:0000259" key="6">
    <source>
        <dbReference type="PROSITE" id="PS51198"/>
    </source>
</evidence>
<proteinExistence type="predicted"/>
<keyword evidence="8" id="KW-1185">Reference proteome</keyword>
<keyword evidence="2 5" id="KW-0378">Hydrolase</keyword>
<dbReference type="GO" id="GO:0003677">
    <property type="term" value="F:DNA binding"/>
    <property type="evidence" value="ECO:0007669"/>
    <property type="project" value="InterPro"/>
</dbReference>
<dbReference type="Proteomes" id="UP000214747">
    <property type="component" value="Unassembled WGS sequence"/>
</dbReference>
<protein>
    <submittedName>
        <fullName evidence="7">DNA helicase UvrD</fullName>
    </submittedName>
</protein>
<evidence type="ECO:0000256" key="5">
    <source>
        <dbReference type="PROSITE-ProRule" id="PRU00560"/>
    </source>
</evidence>
<evidence type="ECO:0000256" key="2">
    <source>
        <dbReference type="ARBA" id="ARBA00022801"/>
    </source>
</evidence>
<organism evidence="7 8">
    <name type="scientific">Herbaspirillum aquaticum</name>
    <dbReference type="NCBI Taxonomy" id="568783"/>
    <lineage>
        <taxon>Bacteria</taxon>
        <taxon>Pseudomonadati</taxon>
        <taxon>Pseudomonadota</taxon>
        <taxon>Betaproteobacteria</taxon>
        <taxon>Burkholderiales</taxon>
        <taxon>Oxalobacteraceae</taxon>
        <taxon>Herbaspirillum</taxon>
    </lineage>
</organism>
<dbReference type="AlphaFoldDB" id="A0A225SLI8"/>
<evidence type="ECO:0000256" key="4">
    <source>
        <dbReference type="ARBA" id="ARBA00022840"/>
    </source>
</evidence>
<dbReference type="SUPFAM" id="SSF52540">
    <property type="entry name" value="P-loop containing nucleoside triphosphate hydrolases"/>
    <property type="match status" value="1"/>
</dbReference>
<accession>A0A225SLI8</accession>
<dbReference type="PANTHER" id="PTHR11070">
    <property type="entry name" value="UVRD / RECB / PCRA DNA HELICASE FAMILY MEMBER"/>
    <property type="match status" value="1"/>
</dbReference>